<reference evidence="1 2" key="1">
    <citation type="journal article" date="2023" name="Arcadia Sci">
        <title>De novo assembly of a long-read Amblyomma americanum tick genome.</title>
        <authorList>
            <person name="Chou S."/>
            <person name="Poskanzer K.E."/>
            <person name="Rollins M."/>
            <person name="Thuy-Boun P.S."/>
        </authorList>
    </citation>
    <scope>NUCLEOTIDE SEQUENCE [LARGE SCALE GENOMIC DNA]</scope>
    <source>
        <strain evidence="1">F_SG_1</strain>
        <tissue evidence="1">Salivary glands</tissue>
    </source>
</reference>
<protein>
    <submittedName>
        <fullName evidence="1">Uncharacterized protein</fullName>
    </submittedName>
</protein>
<name>A0AAQ4F1Q1_AMBAM</name>
<dbReference type="Proteomes" id="UP001321473">
    <property type="component" value="Unassembled WGS sequence"/>
</dbReference>
<gene>
    <name evidence="1" type="ORF">V5799_017977</name>
</gene>
<dbReference type="EMBL" id="JARKHS020008539">
    <property type="protein sequence ID" value="KAK8780682.1"/>
    <property type="molecule type" value="Genomic_DNA"/>
</dbReference>
<dbReference type="AlphaFoldDB" id="A0AAQ4F1Q1"/>
<evidence type="ECO:0000313" key="1">
    <source>
        <dbReference type="EMBL" id="KAK8780682.1"/>
    </source>
</evidence>
<accession>A0AAQ4F1Q1</accession>
<proteinExistence type="predicted"/>
<evidence type="ECO:0000313" key="2">
    <source>
        <dbReference type="Proteomes" id="UP001321473"/>
    </source>
</evidence>
<sequence>MPPSTFDTLLGFVEHSLSRQVTPFRDPISANDRLAITLRKAQCSAPIKRREYKSTIAMARVEVLAVLFLALGVSANRFTTQGCDFAGIDLDEAVEKVLAKLPKYFHAGPQDFISIFPGFELAGLNVTGMDQIERYGPLIPYCLKGKRMMQVDLISLHGVRFNVPWRWCSGKLGSLSVRSELFRFTAQFRIDSEGVPGGDVKLFKEGPTVPVYAHNVPLFVSGSGPIDAIVTEVLTKFIPSHLWGDMVLPYFMHALQRTLE</sequence>
<organism evidence="1 2">
    <name type="scientific">Amblyomma americanum</name>
    <name type="common">Lone star tick</name>
    <dbReference type="NCBI Taxonomy" id="6943"/>
    <lineage>
        <taxon>Eukaryota</taxon>
        <taxon>Metazoa</taxon>
        <taxon>Ecdysozoa</taxon>
        <taxon>Arthropoda</taxon>
        <taxon>Chelicerata</taxon>
        <taxon>Arachnida</taxon>
        <taxon>Acari</taxon>
        <taxon>Parasitiformes</taxon>
        <taxon>Ixodida</taxon>
        <taxon>Ixodoidea</taxon>
        <taxon>Ixodidae</taxon>
        <taxon>Amblyomminae</taxon>
        <taxon>Amblyomma</taxon>
    </lineage>
</organism>
<keyword evidence="2" id="KW-1185">Reference proteome</keyword>
<comment type="caution">
    <text evidence="1">The sequence shown here is derived from an EMBL/GenBank/DDBJ whole genome shotgun (WGS) entry which is preliminary data.</text>
</comment>